<feature type="region of interest" description="Disordered" evidence="1">
    <location>
        <begin position="60"/>
        <end position="191"/>
    </location>
</feature>
<protein>
    <submittedName>
        <fullName evidence="4 5">DNA-directed RNA polymerase II subunit RPB1-like</fullName>
    </submittedName>
</protein>
<reference evidence="4 5" key="1">
    <citation type="submission" date="2025-04" db="UniProtKB">
        <authorList>
            <consortium name="RefSeq"/>
        </authorList>
    </citation>
    <scope>IDENTIFICATION</scope>
</reference>
<sequence length="486" mass="52330">MMFRISVVITLTLFAGVQGQTTNDVYDYIPKSTLGTNIIYPYEQYNTGFFASPSGLLQYLQEDDPPVDVPSNTQNPSFSEYPPDKQSYPQPQPSYPQPQPSYPKPQPSYPQFTSSSQYTPSVPYNPQAQQPSNIQYASPSQNAYYPQTAPYSSNPNYPQAVSPPQYAYNPQISTPSQYQQSPTTSPYLSTPSAQPSAIASYIISQCSSPSMLSAYSANYAETEPAFKAAFVNCVFESLAAYAQANGYTASGTQAPSSLNTGSQGNAAYSNLGSTGYAPSNAYTTATLNLNPAPPIQAQTVYNSPTTPYVATNAPSYVASYPTVTAKPSPSQSQAVYNSPATPYVASYPTATIKPNPSSPSQTQALYNSPATPYVATSVSGYAPAVTVKPNPPSPNYVPSSYQNVPATVKPYPQSPSQSQNVYNNLATPYNGATYPASTTKPSYIPSSYQPIKASQQQPPAVYAYQPAVSRSSYPGYYSSNSYERYR</sequence>
<organism evidence="3 9">
    <name type="scientific">Biomphalaria glabrata</name>
    <name type="common">Bloodfluke planorb</name>
    <name type="synonym">Freshwater snail</name>
    <dbReference type="NCBI Taxonomy" id="6526"/>
    <lineage>
        <taxon>Eukaryota</taxon>
        <taxon>Metazoa</taxon>
        <taxon>Spiralia</taxon>
        <taxon>Lophotrochozoa</taxon>
        <taxon>Mollusca</taxon>
        <taxon>Gastropoda</taxon>
        <taxon>Heterobranchia</taxon>
        <taxon>Euthyneura</taxon>
        <taxon>Panpulmonata</taxon>
        <taxon>Hygrophila</taxon>
        <taxon>Lymnaeoidea</taxon>
        <taxon>Planorbidae</taxon>
        <taxon>Biomphalaria</taxon>
    </lineage>
</organism>
<feature type="compositionally biased region" description="Polar residues" evidence="1">
    <location>
        <begin position="112"/>
        <end position="159"/>
    </location>
</feature>
<dbReference type="RefSeq" id="XP_013073780.2">
    <property type="nucleotide sequence ID" value="XM_013218326.2"/>
</dbReference>
<proteinExistence type="predicted"/>
<dbReference type="RefSeq" id="XP_055880010.1">
    <property type="nucleotide sequence ID" value="XM_056024035.1"/>
</dbReference>
<keyword evidence="2" id="KW-0732">Signal</keyword>
<dbReference type="AlphaFoldDB" id="A0A9W2ZYL5"/>
<feature type="signal peptide" evidence="2">
    <location>
        <begin position="1"/>
        <end position="19"/>
    </location>
</feature>
<evidence type="ECO:0000313" key="6">
    <source>
        <dbReference type="RefSeq" id="XP_013073783.2"/>
    </source>
</evidence>
<evidence type="ECO:0000313" key="7">
    <source>
        <dbReference type="RefSeq" id="XP_055880010.1"/>
    </source>
</evidence>
<dbReference type="Proteomes" id="UP001165740">
    <property type="component" value="Chromosome 1"/>
</dbReference>
<keyword evidence="3" id="KW-1185">Reference proteome</keyword>
<dbReference type="RefSeq" id="XP_013073781.2">
    <property type="nucleotide sequence ID" value="XM_013218327.2"/>
</dbReference>
<dbReference type="RefSeq" id="XP_055880025.1">
    <property type="nucleotide sequence ID" value="XM_056024050.1"/>
</dbReference>
<accession>A0A9W2ZYL5</accession>
<evidence type="ECO:0000313" key="8">
    <source>
        <dbReference type="RefSeq" id="XP_055880025.1"/>
    </source>
</evidence>
<gene>
    <name evidence="4 5 6 7 8 9" type="primary">LOC106060450</name>
</gene>
<evidence type="ECO:0000256" key="1">
    <source>
        <dbReference type="SAM" id="MobiDB-lite"/>
    </source>
</evidence>
<feature type="compositionally biased region" description="Polar residues" evidence="1">
    <location>
        <begin position="168"/>
        <end position="180"/>
    </location>
</feature>
<evidence type="ECO:0000313" key="4">
    <source>
        <dbReference type="RefSeq" id="XP_013073780.2"/>
    </source>
</evidence>
<dbReference type="GeneID" id="106060450"/>
<dbReference type="RefSeq" id="XP_055880031.1">
    <property type="nucleotide sequence ID" value="XM_056024056.1"/>
</dbReference>
<dbReference type="RefSeq" id="XP_013073783.2">
    <property type="nucleotide sequence ID" value="XM_013218329.2"/>
</dbReference>
<dbReference type="KEGG" id="bgt:106060450"/>
<evidence type="ECO:0000256" key="2">
    <source>
        <dbReference type="SAM" id="SignalP"/>
    </source>
</evidence>
<evidence type="ECO:0000313" key="3">
    <source>
        <dbReference type="Proteomes" id="UP001165740"/>
    </source>
</evidence>
<feature type="compositionally biased region" description="Pro residues" evidence="1">
    <location>
        <begin position="90"/>
        <end position="108"/>
    </location>
</feature>
<feature type="compositionally biased region" description="Low complexity" evidence="1">
    <location>
        <begin position="181"/>
        <end position="191"/>
    </location>
</feature>
<evidence type="ECO:0000313" key="5">
    <source>
        <dbReference type="RefSeq" id="XP_013073781.2"/>
    </source>
</evidence>
<name>A0A9W2ZYL5_BIOGL</name>
<evidence type="ECO:0000313" key="9">
    <source>
        <dbReference type="RefSeq" id="XP_055880031.1"/>
    </source>
</evidence>
<feature type="chain" id="PRO_5044702697" evidence="2">
    <location>
        <begin position="20"/>
        <end position="486"/>
    </location>
</feature>